<dbReference type="Proteomes" id="UP000076519">
    <property type="component" value="Unassembled WGS sequence"/>
</dbReference>
<sequence length="40" mass="4736">MSNSSIFLLRDTEKFTDKSVSNSFDDLHYNYTKKYVKISI</sequence>
<protein>
    <submittedName>
        <fullName evidence="1">Uncharacterized protein</fullName>
    </submittedName>
</protein>
<reference evidence="1 2" key="1">
    <citation type="submission" date="2015-08" db="EMBL/GenBank/DDBJ databases">
        <title>Draft Genome Sequences of 11 Lactococcus lactis subspecies cremoris strains.</title>
        <authorList>
            <person name="Wels M."/>
            <person name="Backus L."/>
            <person name="Boekhorst J."/>
            <person name="Dijkstra A."/>
            <person name="Beerthuizen M."/>
            <person name="Siezen R."/>
            <person name="Bachmann H."/>
            <person name="Van Hijum S."/>
        </authorList>
    </citation>
    <scope>NUCLEOTIDE SEQUENCE [LARGE SCALE GENOMIC DNA]</scope>
    <source>
        <strain evidence="1 2">KW10</strain>
    </source>
</reference>
<accession>A0A166YY46</accession>
<dbReference type="AlphaFoldDB" id="A0A166YY46"/>
<organism evidence="1 2">
    <name type="scientific">Lactococcus lactis subsp. cremoris</name>
    <name type="common">Streptococcus cremoris</name>
    <dbReference type="NCBI Taxonomy" id="1359"/>
    <lineage>
        <taxon>Bacteria</taxon>
        <taxon>Bacillati</taxon>
        <taxon>Bacillota</taxon>
        <taxon>Bacilli</taxon>
        <taxon>Lactobacillales</taxon>
        <taxon>Streptococcaceae</taxon>
        <taxon>Lactococcus</taxon>
    </lineage>
</organism>
<evidence type="ECO:0000313" key="1">
    <source>
        <dbReference type="EMBL" id="KZK06216.1"/>
    </source>
</evidence>
<evidence type="ECO:0000313" key="2">
    <source>
        <dbReference type="Proteomes" id="UP000076519"/>
    </source>
</evidence>
<name>A0A166YY46_LACLC</name>
<gene>
    <name evidence="1" type="ORF">AB996_1422</name>
</gene>
<comment type="caution">
    <text evidence="1">The sequence shown here is derived from an EMBL/GenBank/DDBJ whole genome shotgun (WGS) entry which is preliminary data.</text>
</comment>
<dbReference type="EMBL" id="LIYF01000021">
    <property type="protein sequence ID" value="KZK06216.1"/>
    <property type="molecule type" value="Genomic_DNA"/>
</dbReference>
<proteinExistence type="predicted"/>